<sequence>MKIFYLGIACRDARWSTMRNTILSVYQPSHLASLVPTMQTYIDSATQNLHEEEEITFSNLSLKLVTDVTGQAAFGVDFGLSGPQTLVTDDSVRNVDENNEVSDFINQHMNATTQLRMDL</sequence>
<dbReference type="InterPro" id="IPR036396">
    <property type="entry name" value="Cyt_P450_sf"/>
</dbReference>
<dbReference type="SUPFAM" id="SSF48264">
    <property type="entry name" value="Cytochrome P450"/>
    <property type="match status" value="1"/>
</dbReference>
<accession>A0AAV5IUY8</accession>
<dbReference type="PANTHER" id="PTHR24301">
    <property type="entry name" value="THROMBOXANE-A SYNTHASE"/>
    <property type="match status" value="1"/>
</dbReference>
<gene>
    <name evidence="1" type="ORF">SLEP1_g15903</name>
</gene>
<comment type="caution">
    <text evidence="1">The sequence shown here is derived from an EMBL/GenBank/DDBJ whole genome shotgun (WGS) entry which is preliminary data.</text>
</comment>
<evidence type="ECO:0000313" key="2">
    <source>
        <dbReference type="Proteomes" id="UP001054252"/>
    </source>
</evidence>
<reference evidence="1 2" key="1">
    <citation type="journal article" date="2021" name="Commun. Biol.">
        <title>The genome of Shorea leprosula (Dipterocarpaceae) highlights the ecological relevance of drought in aseasonal tropical rainforests.</title>
        <authorList>
            <person name="Ng K.K.S."/>
            <person name="Kobayashi M.J."/>
            <person name="Fawcett J.A."/>
            <person name="Hatakeyama M."/>
            <person name="Paape T."/>
            <person name="Ng C.H."/>
            <person name="Ang C.C."/>
            <person name="Tnah L.H."/>
            <person name="Lee C.T."/>
            <person name="Nishiyama T."/>
            <person name="Sese J."/>
            <person name="O'Brien M.J."/>
            <person name="Copetti D."/>
            <person name="Mohd Noor M.I."/>
            <person name="Ong R.C."/>
            <person name="Putra M."/>
            <person name="Sireger I.Z."/>
            <person name="Indrioko S."/>
            <person name="Kosugi Y."/>
            <person name="Izuno A."/>
            <person name="Isagi Y."/>
            <person name="Lee S.L."/>
            <person name="Shimizu K.K."/>
        </authorList>
    </citation>
    <scope>NUCLEOTIDE SEQUENCE [LARGE SCALE GENOMIC DNA]</scope>
    <source>
        <strain evidence="1">214</strain>
    </source>
</reference>
<dbReference type="Proteomes" id="UP001054252">
    <property type="component" value="Unassembled WGS sequence"/>
</dbReference>
<dbReference type="PANTHER" id="PTHR24301:SF2">
    <property type="entry name" value="THROMBOXANE-A SYNTHASE"/>
    <property type="match status" value="1"/>
</dbReference>
<proteinExistence type="predicted"/>
<protein>
    <submittedName>
        <fullName evidence="1">Uncharacterized protein</fullName>
    </submittedName>
</protein>
<evidence type="ECO:0000313" key="1">
    <source>
        <dbReference type="EMBL" id="GKV03629.1"/>
    </source>
</evidence>
<dbReference type="AlphaFoldDB" id="A0AAV5IUY8"/>
<dbReference type="GO" id="GO:0005506">
    <property type="term" value="F:iron ion binding"/>
    <property type="evidence" value="ECO:0007669"/>
    <property type="project" value="InterPro"/>
</dbReference>
<organism evidence="1 2">
    <name type="scientific">Rubroshorea leprosula</name>
    <dbReference type="NCBI Taxonomy" id="152421"/>
    <lineage>
        <taxon>Eukaryota</taxon>
        <taxon>Viridiplantae</taxon>
        <taxon>Streptophyta</taxon>
        <taxon>Embryophyta</taxon>
        <taxon>Tracheophyta</taxon>
        <taxon>Spermatophyta</taxon>
        <taxon>Magnoliopsida</taxon>
        <taxon>eudicotyledons</taxon>
        <taxon>Gunneridae</taxon>
        <taxon>Pentapetalae</taxon>
        <taxon>rosids</taxon>
        <taxon>malvids</taxon>
        <taxon>Malvales</taxon>
        <taxon>Dipterocarpaceae</taxon>
        <taxon>Rubroshorea</taxon>
    </lineage>
</organism>
<dbReference type="GO" id="GO:0004497">
    <property type="term" value="F:monooxygenase activity"/>
    <property type="evidence" value="ECO:0007669"/>
    <property type="project" value="InterPro"/>
</dbReference>
<keyword evidence="2" id="KW-1185">Reference proteome</keyword>
<dbReference type="Gene3D" id="1.10.630.10">
    <property type="entry name" value="Cytochrome P450"/>
    <property type="match status" value="1"/>
</dbReference>
<dbReference type="EMBL" id="BPVZ01000020">
    <property type="protein sequence ID" value="GKV03629.1"/>
    <property type="molecule type" value="Genomic_DNA"/>
</dbReference>
<name>A0AAV5IUY8_9ROSI</name>
<dbReference type="GO" id="GO:0020037">
    <property type="term" value="F:heme binding"/>
    <property type="evidence" value="ECO:0007669"/>
    <property type="project" value="InterPro"/>
</dbReference>
<dbReference type="GO" id="GO:0016705">
    <property type="term" value="F:oxidoreductase activity, acting on paired donors, with incorporation or reduction of molecular oxygen"/>
    <property type="evidence" value="ECO:0007669"/>
    <property type="project" value="InterPro"/>
</dbReference>